<dbReference type="GO" id="GO:0004792">
    <property type="term" value="F:thiosulfate-cyanide sulfurtransferase activity"/>
    <property type="evidence" value="ECO:0007669"/>
    <property type="project" value="TreeGrafter"/>
</dbReference>
<dbReference type="OrthoDB" id="8773615at2"/>
<evidence type="ECO:0000313" key="3">
    <source>
        <dbReference type="EMBL" id="KAA1378168.1"/>
    </source>
</evidence>
<dbReference type="PANTHER" id="PTHR10953:SF102">
    <property type="entry name" value="ADENYLYLTRANSFERASE AND SULFURTRANSFERASE MOCS3"/>
    <property type="match status" value="1"/>
</dbReference>
<dbReference type="EMBL" id="SDPP02000002">
    <property type="protein sequence ID" value="KAA1378168.1"/>
    <property type="molecule type" value="Genomic_DNA"/>
</dbReference>
<dbReference type="GO" id="GO:0005737">
    <property type="term" value="C:cytoplasm"/>
    <property type="evidence" value="ECO:0007669"/>
    <property type="project" value="TreeGrafter"/>
</dbReference>
<dbReference type="PANTHER" id="PTHR10953">
    <property type="entry name" value="UBIQUITIN-ACTIVATING ENZYME E1"/>
    <property type="match status" value="1"/>
</dbReference>
<name>A0A641ALK6_9ACTN</name>
<dbReference type="Proteomes" id="UP001515100">
    <property type="component" value="Unassembled WGS sequence"/>
</dbReference>
<dbReference type="Gene3D" id="3.40.50.720">
    <property type="entry name" value="NAD(P)-binding Rossmann-like Domain"/>
    <property type="match status" value="1"/>
</dbReference>
<dbReference type="GO" id="GO:0016779">
    <property type="term" value="F:nucleotidyltransferase activity"/>
    <property type="evidence" value="ECO:0007669"/>
    <property type="project" value="UniProtKB-KW"/>
</dbReference>
<dbReference type="GO" id="GO:0008641">
    <property type="term" value="F:ubiquitin-like modifier activating enzyme activity"/>
    <property type="evidence" value="ECO:0007669"/>
    <property type="project" value="InterPro"/>
</dbReference>
<dbReference type="SUPFAM" id="SSF69572">
    <property type="entry name" value="Activating enzymes of the ubiquitin-like proteins"/>
    <property type="match status" value="1"/>
</dbReference>
<dbReference type="AlphaFoldDB" id="A0A641ALK6"/>
<sequence length="592" mass="64482">MTADTPPASLGWHRRFPRRWARERQAFGDHGWAHRVRYVDGGVEVHVDYPLPAAEDVAARTARLKVVYPRQSYPAWMPVQVFDLHDELGVTRHRDPTRGLLCLVHDADHDPTWTAADLLAIQLPKLVRSNDLTSADRLAASTRGLELPVAEPRTVYSAAPRRVVVPHTNIPDNIAGGALVLRQRIDRSGVVVTSIVDQILGPGLNIQNTNLDVLDSFPIVVTGWWLRLPSWDPTETADQLWERLSPALPALEVSGDKDPLIVEADPRVLTVVGLLVEDERDYGQPGPCWMFLLRVRTGTTRDGAPVYGTVLLAGLELNDSTSTRTPIAAGLADKKVAIVGVGAIGHHIAADLARTGVHRLDLVDCDWVDPNTRARSYGPVSHAGMSKTAALAEHLRGTALAGSVGSWDINVTRLFEHDADADTERNRRRVLRTLMDADLIIDATANPNATAILNAVALNRSPLLTVAGTPGLWGGWVALVRPGQTGCTECLAHHRADHATLRDSRWPTPPADPDGWTSPVSCSEPTFTGTNSEAGCLSHHASRVAIHHLAERRQLGGDYYVATLRDDQGAPTPASWRSVDLPPHPACENHHP</sequence>
<evidence type="ECO:0000313" key="4">
    <source>
        <dbReference type="Proteomes" id="UP001515100"/>
    </source>
</evidence>
<keyword evidence="3" id="KW-0808">Transferase</keyword>
<comment type="caution">
    <text evidence="3">The sequence shown here is derived from an EMBL/GenBank/DDBJ whole genome shotgun (WGS) entry which is preliminary data.</text>
</comment>
<dbReference type="InterPro" id="IPR000594">
    <property type="entry name" value="ThiF_NAD_FAD-bd"/>
</dbReference>
<keyword evidence="3" id="KW-0548">Nucleotidyltransferase</keyword>
<proteinExistence type="predicted"/>
<accession>A0A641ALK6</accession>
<dbReference type="Pfam" id="PF00899">
    <property type="entry name" value="ThiF"/>
    <property type="match status" value="1"/>
</dbReference>
<feature type="domain" description="THIF-type NAD/FAD binding fold" evidence="2">
    <location>
        <begin position="331"/>
        <end position="499"/>
    </location>
</feature>
<organism evidence="3 4">
    <name type="scientific">Aeromicrobium fastidiosum</name>
    <dbReference type="NCBI Taxonomy" id="52699"/>
    <lineage>
        <taxon>Bacteria</taxon>
        <taxon>Bacillati</taxon>
        <taxon>Actinomycetota</taxon>
        <taxon>Actinomycetes</taxon>
        <taxon>Propionibacteriales</taxon>
        <taxon>Nocardioidaceae</taxon>
        <taxon>Aeromicrobium</taxon>
    </lineage>
</organism>
<evidence type="ECO:0000256" key="1">
    <source>
        <dbReference type="SAM" id="MobiDB-lite"/>
    </source>
</evidence>
<feature type="region of interest" description="Disordered" evidence="1">
    <location>
        <begin position="566"/>
        <end position="592"/>
    </location>
</feature>
<dbReference type="InterPro" id="IPR045886">
    <property type="entry name" value="ThiF/MoeB/HesA"/>
</dbReference>
<protein>
    <submittedName>
        <fullName evidence="3">ThiF family adenylyltransferase</fullName>
    </submittedName>
</protein>
<dbReference type="InterPro" id="IPR035985">
    <property type="entry name" value="Ubiquitin-activating_enz"/>
</dbReference>
<evidence type="ECO:0000259" key="2">
    <source>
        <dbReference type="Pfam" id="PF00899"/>
    </source>
</evidence>
<reference evidence="3" key="1">
    <citation type="submission" date="2019-09" db="EMBL/GenBank/DDBJ databases">
        <authorList>
            <person name="Li J."/>
        </authorList>
    </citation>
    <scope>NUCLEOTIDE SEQUENCE [LARGE SCALE GENOMIC DNA]</scope>
    <source>
        <strain evidence="3">NRBC 14897</strain>
    </source>
</reference>
<keyword evidence="4" id="KW-1185">Reference proteome</keyword>
<gene>
    <name evidence="3" type="ORF">ESP62_007245</name>
</gene>